<dbReference type="eggNOG" id="KOG4463">
    <property type="taxonomic scope" value="Eukaryota"/>
</dbReference>
<gene>
    <name evidence="3" type="ORF">SPOG_03926</name>
</gene>
<dbReference type="OMA" id="YDMISGR"/>
<evidence type="ECO:0000313" key="4">
    <source>
        <dbReference type="Proteomes" id="UP000015464"/>
    </source>
</evidence>
<protein>
    <submittedName>
        <fullName evidence="3">UBA domain-containing protein Ucp14</fullName>
    </submittedName>
</protein>
<dbReference type="OrthoDB" id="272778at2759"/>
<evidence type="ECO:0000313" key="3">
    <source>
        <dbReference type="EMBL" id="EPY53401.1"/>
    </source>
</evidence>
<feature type="compositionally biased region" description="Low complexity" evidence="1">
    <location>
        <begin position="203"/>
        <end position="220"/>
    </location>
</feature>
<dbReference type="GO" id="GO:0043130">
    <property type="term" value="F:ubiquitin binding"/>
    <property type="evidence" value="ECO:0007669"/>
    <property type="project" value="EnsemblFungi"/>
</dbReference>
<keyword evidence="2" id="KW-0812">Transmembrane</keyword>
<feature type="transmembrane region" description="Helical" evidence="2">
    <location>
        <begin position="12"/>
        <end position="39"/>
    </location>
</feature>
<dbReference type="Proteomes" id="UP000015464">
    <property type="component" value="Unassembled WGS sequence"/>
</dbReference>
<accession>S9XIB3</accession>
<proteinExistence type="predicted"/>
<evidence type="ECO:0000256" key="1">
    <source>
        <dbReference type="SAM" id="MobiDB-lite"/>
    </source>
</evidence>
<feature type="region of interest" description="Disordered" evidence="1">
    <location>
        <begin position="170"/>
        <end position="234"/>
    </location>
</feature>
<evidence type="ECO:0000256" key="2">
    <source>
        <dbReference type="SAM" id="Phobius"/>
    </source>
</evidence>
<dbReference type="AlphaFoldDB" id="S9XIB3"/>
<organism evidence="3 4">
    <name type="scientific">Schizosaccharomyces cryophilus (strain OY26 / ATCC MYA-4695 / CBS 11777 / NBRC 106824 / NRRL Y48691)</name>
    <name type="common">Fission yeast</name>
    <dbReference type="NCBI Taxonomy" id="653667"/>
    <lineage>
        <taxon>Eukaryota</taxon>
        <taxon>Fungi</taxon>
        <taxon>Dikarya</taxon>
        <taxon>Ascomycota</taxon>
        <taxon>Taphrinomycotina</taxon>
        <taxon>Schizosaccharomycetes</taxon>
        <taxon>Schizosaccharomycetales</taxon>
        <taxon>Schizosaccharomycetaceae</taxon>
        <taxon>Schizosaccharomyces</taxon>
    </lineage>
</organism>
<sequence length="295" mass="32873">MTSSSNIVLESFHLAIGVLELDGGTFLTPLLCFPLTYLFRSFEYVHPGPTFLVFAILYQYFYIVPSTIYIRFFEISITDKIQMLFPLMGLALFNSPSSLFNALFGWTMGMFYYHGLLPYTSWRLPARFVPSVSSSPHIFIRPPHADTQASLEFDPSTLFSAFSTNINANRQADAPDTDETASATVPNVQRENTPYPAAEAGFTSSSSRNVSSRNRPSVTRQSSASVLPPGPASQLYDMISGRSERPELAGVREEDVETVQIIMQTTRTQAVQALSQTNDVQRAVELLLEQQSYES</sequence>
<keyword evidence="4" id="KW-1185">Reference proteome</keyword>
<dbReference type="GO" id="GO:0032933">
    <property type="term" value="P:SREBP signaling pathway"/>
    <property type="evidence" value="ECO:0007669"/>
    <property type="project" value="EnsemblFungi"/>
</dbReference>
<dbReference type="EMBL" id="KE546988">
    <property type="protein sequence ID" value="EPY53401.1"/>
    <property type="molecule type" value="Genomic_DNA"/>
</dbReference>
<dbReference type="STRING" id="653667.S9XIB3"/>
<feature type="compositionally biased region" description="Polar residues" evidence="1">
    <location>
        <begin position="180"/>
        <end position="192"/>
    </location>
</feature>
<dbReference type="GO" id="GO:0044695">
    <property type="term" value="C:Dsc E3 ubiquitin ligase complex"/>
    <property type="evidence" value="ECO:0007669"/>
    <property type="project" value="EnsemblFungi"/>
</dbReference>
<keyword evidence="2" id="KW-0472">Membrane</keyword>
<dbReference type="GO" id="GO:0031625">
    <property type="term" value="F:ubiquitin protein ligase binding"/>
    <property type="evidence" value="ECO:0007669"/>
    <property type="project" value="EnsemblFungi"/>
</dbReference>
<keyword evidence="2" id="KW-1133">Transmembrane helix</keyword>
<reference evidence="3 4" key="1">
    <citation type="journal article" date="2011" name="Science">
        <title>Comparative functional genomics of the fission yeasts.</title>
        <authorList>
            <person name="Rhind N."/>
            <person name="Chen Z."/>
            <person name="Yassour M."/>
            <person name="Thompson D.A."/>
            <person name="Haas B.J."/>
            <person name="Habib N."/>
            <person name="Wapinski I."/>
            <person name="Roy S."/>
            <person name="Lin M.F."/>
            <person name="Heiman D.I."/>
            <person name="Young S.K."/>
            <person name="Furuya K."/>
            <person name="Guo Y."/>
            <person name="Pidoux A."/>
            <person name="Chen H.M."/>
            <person name="Robbertse B."/>
            <person name="Goldberg J.M."/>
            <person name="Aoki K."/>
            <person name="Bayne E.H."/>
            <person name="Berlin A.M."/>
            <person name="Desjardins C.A."/>
            <person name="Dobbs E."/>
            <person name="Dukaj L."/>
            <person name="Fan L."/>
            <person name="FitzGerald M.G."/>
            <person name="French C."/>
            <person name="Gujja S."/>
            <person name="Hansen K."/>
            <person name="Keifenheim D."/>
            <person name="Levin J.Z."/>
            <person name="Mosher R.A."/>
            <person name="Mueller C.A."/>
            <person name="Pfiffner J."/>
            <person name="Priest M."/>
            <person name="Russ C."/>
            <person name="Smialowska A."/>
            <person name="Swoboda P."/>
            <person name="Sykes S.M."/>
            <person name="Vaughn M."/>
            <person name="Vengrova S."/>
            <person name="Yoder R."/>
            <person name="Zeng Q."/>
            <person name="Allshire R."/>
            <person name="Baulcombe D."/>
            <person name="Birren B.W."/>
            <person name="Brown W."/>
            <person name="Ekwall K."/>
            <person name="Kellis M."/>
            <person name="Leatherwood J."/>
            <person name="Levin H."/>
            <person name="Margalit H."/>
            <person name="Martienssen R."/>
            <person name="Nieduszynski C.A."/>
            <person name="Spatafora J.W."/>
            <person name="Friedman N."/>
            <person name="Dalgaard J.Z."/>
            <person name="Baumann P."/>
            <person name="Niki H."/>
            <person name="Regev A."/>
            <person name="Nusbaum C."/>
        </authorList>
    </citation>
    <scope>NUCLEOTIDE SEQUENCE [LARGE SCALE GENOMIC DNA]</scope>
    <source>
        <strain evidence="4">OY26 / ATCC MYA-4695 / CBS 11777 / NBRC 106824 / NRRL Y48691</strain>
    </source>
</reference>
<dbReference type="HOGENOM" id="CLU_057574_2_1_1"/>
<name>S9XIB3_SCHCR</name>
<dbReference type="GeneID" id="25038243"/>
<dbReference type="GO" id="GO:0000139">
    <property type="term" value="C:Golgi membrane"/>
    <property type="evidence" value="ECO:0007669"/>
    <property type="project" value="EnsemblFungi"/>
</dbReference>
<dbReference type="RefSeq" id="XP_013021644.1">
    <property type="nucleotide sequence ID" value="XM_013166190.1"/>
</dbReference>
<feature type="transmembrane region" description="Helical" evidence="2">
    <location>
        <begin position="84"/>
        <end position="113"/>
    </location>
</feature>
<feature type="transmembrane region" description="Helical" evidence="2">
    <location>
        <begin position="51"/>
        <end position="72"/>
    </location>
</feature>